<evidence type="ECO:0008006" key="3">
    <source>
        <dbReference type="Google" id="ProtNLM"/>
    </source>
</evidence>
<dbReference type="Gene3D" id="3.10.450.50">
    <property type="match status" value="1"/>
</dbReference>
<dbReference type="AlphaFoldDB" id="A0A5C7BAC7"/>
<sequence>MKLLILKQTIMKTLKTSAFVLLLIIGQITFAQDQSYKETVTENPTSEDDLKVVADYLDALMSNKMTEAASLLADNYTGAGPGYQETETKLEHLANWKESHLARTNQKNSYVSQTFRVLEGDLTGDWVSVWGTYTYTVNDVTINLPYQYTAMIDNGKIARSAIYYDKLAISEAMGYELTAKKE</sequence>
<name>A0A5C7BAC7_9FLAO</name>
<dbReference type="Proteomes" id="UP000321938">
    <property type="component" value="Unassembled WGS sequence"/>
</dbReference>
<evidence type="ECO:0000313" key="1">
    <source>
        <dbReference type="EMBL" id="TXE18774.1"/>
    </source>
</evidence>
<proteinExistence type="predicted"/>
<accession>A0A5C7BAC7</accession>
<evidence type="ECO:0000313" key="2">
    <source>
        <dbReference type="Proteomes" id="UP000321938"/>
    </source>
</evidence>
<comment type="caution">
    <text evidence="1">The sequence shown here is derived from an EMBL/GenBank/DDBJ whole genome shotgun (WGS) entry which is preliminary data.</text>
</comment>
<gene>
    <name evidence="1" type="ORF">ES692_04800</name>
</gene>
<dbReference type="InterPro" id="IPR032710">
    <property type="entry name" value="NTF2-like_dom_sf"/>
</dbReference>
<protein>
    <recommendedName>
        <fullName evidence="3">Nuclear transport factor 2 family protein</fullName>
    </recommendedName>
</protein>
<keyword evidence="2" id="KW-1185">Reference proteome</keyword>
<dbReference type="EMBL" id="VOSB01000006">
    <property type="protein sequence ID" value="TXE18774.1"/>
    <property type="molecule type" value="Genomic_DNA"/>
</dbReference>
<dbReference type="SUPFAM" id="SSF54427">
    <property type="entry name" value="NTF2-like"/>
    <property type="match status" value="1"/>
</dbReference>
<dbReference type="STRING" id="1123037.GCA_000425305_02790"/>
<organism evidence="1 2">
    <name type="scientific">Psychroserpens burtonensis</name>
    <dbReference type="NCBI Taxonomy" id="49278"/>
    <lineage>
        <taxon>Bacteria</taxon>
        <taxon>Pseudomonadati</taxon>
        <taxon>Bacteroidota</taxon>
        <taxon>Flavobacteriia</taxon>
        <taxon>Flavobacteriales</taxon>
        <taxon>Flavobacteriaceae</taxon>
        <taxon>Psychroserpens</taxon>
    </lineage>
</organism>
<reference evidence="1 2" key="1">
    <citation type="submission" date="2019-08" db="EMBL/GenBank/DDBJ databases">
        <title>Genome of Psychroserpens burtonensis ACAM 167.</title>
        <authorList>
            <person name="Bowman J.P."/>
        </authorList>
    </citation>
    <scope>NUCLEOTIDE SEQUENCE [LARGE SCALE GENOMIC DNA]</scope>
    <source>
        <strain evidence="1 2">ACAM 167</strain>
    </source>
</reference>